<feature type="domain" description="Stage V sporulation protein AA" evidence="2">
    <location>
        <begin position="4"/>
        <end position="89"/>
    </location>
</feature>
<reference evidence="3 4" key="1">
    <citation type="submission" date="2016-02" db="EMBL/GenBank/DDBJ databases">
        <title>Genome sequence of Tissierella creatinophila DSM 6911.</title>
        <authorList>
            <person name="Poehlein A."/>
            <person name="Daniel R."/>
        </authorList>
    </citation>
    <scope>NUCLEOTIDE SEQUENCE [LARGE SCALE GENOMIC DNA]</scope>
    <source>
        <strain evidence="3 4">DSM 6911</strain>
    </source>
</reference>
<sequence>MSNENVYIALDNKKTVEIDKDIYIKDIAKVRANNPGLQKKIEDLRIYKSKRKENWDYISADEIIQKIEEKYKDININMLGASEVLMEIKSLEDKTGLLQFLKVLAICIILFLGAAIAIINFHEDVNMQMSLEKIYYTVSGEKKDKPLIMTIPYSIGMGVGVAIFFSRVISKSERRRKEPGPMEIELFLYNKDMEQCILNELSNNEDKK</sequence>
<evidence type="ECO:0000313" key="4">
    <source>
        <dbReference type="Proteomes" id="UP000186112"/>
    </source>
</evidence>
<dbReference type="AlphaFoldDB" id="A0A1U7M6B5"/>
<name>A0A1U7M6B5_TISCR</name>
<evidence type="ECO:0000259" key="2">
    <source>
        <dbReference type="Pfam" id="PF12164"/>
    </source>
</evidence>
<dbReference type="Gene3D" id="2.60.480.10">
    <property type="entry name" value="eubacterium ventriosum atcc domain"/>
    <property type="match status" value="1"/>
</dbReference>
<keyword evidence="1" id="KW-1133">Transmembrane helix</keyword>
<dbReference type="InterPro" id="IPR021997">
    <property type="entry name" value="SporV_AA"/>
</dbReference>
<evidence type="ECO:0000313" key="3">
    <source>
        <dbReference type="EMBL" id="OLS02863.1"/>
    </source>
</evidence>
<feature type="transmembrane region" description="Helical" evidence="1">
    <location>
        <begin position="147"/>
        <end position="169"/>
    </location>
</feature>
<dbReference type="InterPro" id="IPR038548">
    <property type="entry name" value="SporV_AA_N_sf"/>
</dbReference>
<protein>
    <submittedName>
        <fullName evidence="3">Stage V sporulation protein AA</fullName>
    </submittedName>
</protein>
<evidence type="ECO:0000256" key="1">
    <source>
        <dbReference type="SAM" id="Phobius"/>
    </source>
</evidence>
<keyword evidence="4" id="KW-1185">Reference proteome</keyword>
<dbReference type="OrthoDB" id="9782754at2"/>
<gene>
    <name evidence="3" type="ORF">TICRE_11360</name>
</gene>
<proteinExistence type="predicted"/>
<keyword evidence="1" id="KW-0472">Membrane</keyword>
<dbReference type="Proteomes" id="UP000186112">
    <property type="component" value="Unassembled WGS sequence"/>
</dbReference>
<comment type="caution">
    <text evidence="3">The sequence shown here is derived from an EMBL/GenBank/DDBJ whole genome shotgun (WGS) entry which is preliminary data.</text>
</comment>
<dbReference type="RefSeq" id="WP_075725997.1">
    <property type="nucleotide sequence ID" value="NZ_LTDM01000015.1"/>
</dbReference>
<keyword evidence="1" id="KW-0812">Transmembrane</keyword>
<accession>A0A1U7M6B5</accession>
<dbReference type="Pfam" id="PF12164">
    <property type="entry name" value="SporV_AA"/>
    <property type="match status" value="1"/>
</dbReference>
<feature type="transmembrane region" description="Helical" evidence="1">
    <location>
        <begin position="100"/>
        <end position="121"/>
    </location>
</feature>
<organism evidence="3 4">
    <name type="scientific">Tissierella creatinophila DSM 6911</name>
    <dbReference type="NCBI Taxonomy" id="1123403"/>
    <lineage>
        <taxon>Bacteria</taxon>
        <taxon>Bacillati</taxon>
        <taxon>Bacillota</taxon>
        <taxon>Tissierellia</taxon>
        <taxon>Tissierellales</taxon>
        <taxon>Tissierellaceae</taxon>
        <taxon>Tissierella</taxon>
    </lineage>
</organism>
<dbReference type="EMBL" id="LTDM01000015">
    <property type="protein sequence ID" value="OLS02863.1"/>
    <property type="molecule type" value="Genomic_DNA"/>
</dbReference>